<dbReference type="PANTHER" id="PTHR33395">
    <property type="entry name" value="TRANSCRIPTASE, PUTATIVE-RELATED-RELATED"/>
    <property type="match status" value="1"/>
</dbReference>
<dbReference type="PANTHER" id="PTHR33395:SF22">
    <property type="entry name" value="REVERSE TRANSCRIPTASE DOMAIN-CONTAINING PROTEIN"/>
    <property type="match status" value="1"/>
</dbReference>
<accession>A0A3M0K104</accession>
<comment type="caution">
    <text evidence="1">The sequence shown here is derived from an EMBL/GenBank/DDBJ whole genome shotgun (WGS) entry which is preliminary data.</text>
</comment>
<evidence type="ECO:0000313" key="1">
    <source>
        <dbReference type="EMBL" id="RMC06843.1"/>
    </source>
</evidence>
<dbReference type="AlphaFoldDB" id="A0A3M0K104"/>
<protein>
    <submittedName>
        <fullName evidence="1">Uncharacterized protein</fullName>
    </submittedName>
</protein>
<proteinExistence type="predicted"/>
<sequence length="226" mass="26070">MISKQSWESEEVPIYWKLANVVPVFKNDKKDDIGNYRPVSLTSVAETNATDSRSLQLKFRVSAKIKVDPDNVALYKPQPNRSPNKEVVVSGSHSDTVEEDRLGFRLAIRKKFLTVRHWKKFPREVVDAQFLEVFKVILDGNQISLVWWKVSLPMAGKQELDGLQGNASSSTDLSDKAVFKSICWHQDVVPFPLLYYEEAERQLIIFYDQSVMRDIAFISHDLYLKF</sequence>
<gene>
    <name evidence="1" type="ORF">DUI87_16292</name>
</gene>
<reference evidence="1 2" key="1">
    <citation type="submission" date="2018-07" db="EMBL/GenBank/DDBJ databases">
        <title>A high quality draft genome assembly of the barn swallow (H. rustica rustica).</title>
        <authorList>
            <person name="Formenti G."/>
            <person name="Chiara M."/>
            <person name="Poveda L."/>
            <person name="Francoijs K.-J."/>
            <person name="Bonisoli-Alquati A."/>
            <person name="Canova L."/>
            <person name="Gianfranceschi L."/>
            <person name="Horner D.S."/>
            <person name="Saino N."/>
        </authorList>
    </citation>
    <scope>NUCLEOTIDE SEQUENCE [LARGE SCALE GENOMIC DNA]</scope>
    <source>
        <strain evidence="1">Chelidonia</strain>
        <tissue evidence="1">Blood</tissue>
    </source>
</reference>
<dbReference type="OrthoDB" id="416119at2759"/>
<evidence type="ECO:0000313" key="2">
    <source>
        <dbReference type="Proteomes" id="UP000269221"/>
    </source>
</evidence>
<name>A0A3M0K104_HIRRU</name>
<dbReference type="GO" id="GO:0007508">
    <property type="term" value="P:larval heart development"/>
    <property type="evidence" value="ECO:0007669"/>
    <property type="project" value="TreeGrafter"/>
</dbReference>
<organism evidence="1 2">
    <name type="scientific">Hirundo rustica rustica</name>
    <dbReference type="NCBI Taxonomy" id="333673"/>
    <lineage>
        <taxon>Eukaryota</taxon>
        <taxon>Metazoa</taxon>
        <taxon>Chordata</taxon>
        <taxon>Craniata</taxon>
        <taxon>Vertebrata</taxon>
        <taxon>Euteleostomi</taxon>
        <taxon>Archelosauria</taxon>
        <taxon>Archosauria</taxon>
        <taxon>Dinosauria</taxon>
        <taxon>Saurischia</taxon>
        <taxon>Theropoda</taxon>
        <taxon>Coelurosauria</taxon>
        <taxon>Aves</taxon>
        <taxon>Neognathae</taxon>
        <taxon>Neoaves</taxon>
        <taxon>Telluraves</taxon>
        <taxon>Australaves</taxon>
        <taxon>Passeriformes</taxon>
        <taxon>Sylvioidea</taxon>
        <taxon>Hirundinidae</taxon>
        <taxon>Hirundo</taxon>
    </lineage>
</organism>
<keyword evidence="2" id="KW-1185">Reference proteome</keyword>
<dbReference type="GO" id="GO:0061343">
    <property type="term" value="P:cell adhesion involved in heart morphogenesis"/>
    <property type="evidence" value="ECO:0007669"/>
    <property type="project" value="TreeGrafter"/>
</dbReference>
<dbReference type="Proteomes" id="UP000269221">
    <property type="component" value="Unassembled WGS sequence"/>
</dbReference>
<dbReference type="EMBL" id="QRBI01000120">
    <property type="protein sequence ID" value="RMC06843.1"/>
    <property type="molecule type" value="Genomic_DNA"/>
</dbReference>
<dbReference type="GO" id="GO:0031012">
    <property type="term" value="C:extracellular matrix"/>
    <property type="evidence" value="ECO:0007669"/>
    <property type="project" value="TreeGrafter"/>
</dbReference>